<feature type="compositionally biased region" description="Basic and acidic residues" evidence="1">
    <location>
        <begin position="118"/>
        <end position="127"/>
    </location>
</feature>
<protein>
    <submittedName>
        <fullName evidence="2">Uncharacterized protein</fullName>
    </submittedName>
</protein>
<reference evidence="2 3" key="1">
    <citation type="journal article" date="2018" name="Cell">
        <title>The Chara Genome: Secondary Complexity and Implications for Plant Terrestrialization.</title>
        <authorList>
            <person name="Nishiyama T."/>
            <person name="Sakayama H."/>
            <person name="Vries J.D."/>
            <person name="Buschmann H."/>
            <person name="Saint-Marcoux D."/>
            <person name="Ullrich K.K."/>
            <person name="Haas F.B."/>
            <person name="Vanderstraeten L."/>
            <person name="Becker D."/>
            <person name="Lang D."/>
            <person name="Vosolsobe S."/>
            <person name="Rombauts S."/>
            <person name="Wilhelmsson P.K.I."/>
            <person name="Janitza P."/>
            <person name="Kern R."/>
            <person name="Heyl A."/>
            <person name="Rumpler F."/>
            <person name="Villalobos L.I.A.C."/>
            <person name="Clay J.M."/>
            <person name="Skokan R."/>
            <person name="Toyoda A."/>
            <person name="Suzuki Y."/>
            <person name="Kagoshima H."/>
            <person name="Schijlen E."/>
            <person name="Tajeshwar N."/>
            <person name="Catarino B."/>
            <person name="Hetherington A.J."/>
            <person name="Saltykova A."/>
            <person name="Bonnot C."/>
            <person name="Breuninger H."/>
            <person name="Symeonidi A."/>
            <person name="Radhakrishnan G.V."/>
            <person name="Van Nieuwerburgh F."/>
            <person name="Deforce D."/>
            <person name="Chang C."/>
            <person name="Karol K.G."/>
            <person name="Hedrich R."/>
            <person name="Ulvskov P."/>
            <person name="Glockner G."/>
            <person name="Delwiche C.F."/>
            <person name="Petrasek J."/>
            <person name="Van de Peer Y."/>
            <person name="Friml J."/>
            <person name="Beilby M."/>
            <person name="Dolan L."/>
            <person name="Kohara Y."/>
            <person name="Sugano S."/>
            <person name="Fujiyama A."/>
            <person name="Delaux P.-M."/>
            <person name="Quint M."/>
            <person name="TheiBen G."/>
            <person name="Hagemann M."/>
            <person name="Harholt J."/>
            <person name="Dunand C."/>
            <person name="Zachgo S."/>
            <person name="Langdale J."/>
            <person name="Maumus F."/>
            <person name="Straeten D.V.D."/>
            <person name="Gould S.B."/>
            <person name="Rensing S.A."/>
        </authorList>
    </citation>
    <scope>NUCLEOTIDE SEQUENCE [LARGE SCALE GENOMIC DNA]</scope>
    <source>
        <strain evidence="2 3">S276</strain>
    </source>
</reference>
<keyword evidence="3" id="KW-1185">Reference proteome</keyword>
<evidence type="ECO:0000256" key="1">
    <source>
        <dbReference type="SAM" id="MobiDB-lite"/>
    </source>
</evidence>
<evidence type="ECO:0000313" key="3">
    <source>
        <dbReference type="Proteomes" id="UP000265515"/>
    </source>
</evidence>
<feature type="region of interest" description="Disordered" evidence="1">
    <location>
        <begin position="357"/>
        <end position="381"/>
    </location>
</feature>
<feature type="compositionally biased region" description="Low complexity" evidence="1">
    <location>
        <begin position="201"/>
        <end position="214"/>
    </location>
</feature>
<dbReference type="Gramene" id="GBG75907">
    <property type="protein sequence ID" value="GBG75907"/>
    <property type="gene ID" value="CBR_g21149"/>
</dbReference>
<comment type="caution">
    <text evidence="2">The sequence shown here is derived from an EMBL/GenBank/DDBJ whole genome shotgun (WGS) entry which is preliminary data.</text>
</comment>
<dbReference type="AlphaFoldDB" id="A0A388L0T1"/>
<feature type="compositionally biased region" description="Basic and acidic residues" evidence="1">
    <location>
        <begin position="91"/>
        <end position="107"/>
    </location>
</feature>
<feature type="region of interest" description="Disordered" evidence="1">
    <location>
        <begin position="186"/>
        <end position="254"/>
    </location>
</feature>
<dbReference type="Proteomes" id="UP000265515">
    <property type="component" value="Unassembled WGS sequence"/>
</dbReference>
<evidence type="ECO:0000313" key="2">
    <source>
        <dbReference type="EMBL" id="GBG75907.1"/>
    </source>
</evidence>
<dbReference type="EMBL" id="BFEA01000234">
    <property type="protein sequence ID" value="GBG75907.1"/>
    <property type="molecule type" value="Genomic_DNA"/>
</dbReference>
<proteinExistence type="predicted"/>
<feature type="region of interest" description="Disordered" evidence="1">
    <location>
        <begin position="89"/>
        <end position="131"/>
    </location>
</feature>
<accession>A0A388L0T1</accession>
<feature type="compositionally biased region" description="Acidic residues" evidence="1">
    <location>
        <begin position="370"/>
        <end position="381"/>
    </location>
</feature>
<sequence>MGDGKIGEMDIVAGDVSSIKMSDTIHNGSEVKQPAMLEDVGHPHASNVVKSVTTETNAGNSLTKAEHDLETVEEDNREIEELGASLATMHGHIEQEKQKKIEKEKRKQEKLKRQQRAIAEREAQEKKLARRNAKIKEAEEWKMQMRKEMKMEAAFVKSELREQLASGFPEQLTDEMLKALATASIDRKGKKKVASPPSPRPSSTSSDESNNTEPLNRRTRILTTKEKRKRNGEKAVGGNPPMMQPAKRTPRMTGVKPVRLAAKLQCTTTKTKEKKTPPRFTPRRGTPRTKIAALMGAEGRAKFICDNIRALADLGADELKETCRKEDVNYEKNTIAAMNIAKKRAVVAYGSEEDEVCSRANETDVVEQGSVDEPDDVEADA</sequence>
<gene>
    <name evidence="2" type="ORF">CBR_g21149</name>
</gene>
<organism evidence="2 3">
    <name type="scientific">Chara braunii</name>
    <name type="common">Braun's stonewort</name>
    <dbReference type="NCBI Taxonomy" id="69332"/>
    <lineage>
        <taxon>Eukaryota</taxon>
        <taxon>Viridiplantae</taxon>
        <taxon>Streptophyta</taxon>
        <taxon>Charophyceae</taxon>
        <taxon>Charales</taxon>
        <taxon>Characeae</taxon>
        <taxon>Chara</taxon>
    </lineage>
</organism>
<name>A0A388L0T1_CHABU</name>